<reference evidence="9" key="1">
    <citation type="submission" date="2022-11" db="UniProtKB">
        <authorList>
            <consortium name="WormBaseParasite"/>
        </authorList>
    </citation>
    <scope>IDENTIFICATION</scope>
</reference>
<evidence type="ECO:0000256" key="2">
    <source>
        <dbReference type="ARBA" id="ARBA00022692"/>
    </source>
</evidence>
<dbReference type="InterPro" id="IPR018000">
    <property type="entry name" value="Neurotransmitter_ion_chnl_CS"/>
</dbReference>
<keyword evidence="5" id="KW-0406">Ion transport</keyword>
<dbReference type="Gene3D" id="2.70.170.10">
    <property type="entry name" value="Neurotransmitter-gated ion-channel ligand-binding domain"/>
    <property type="match status" value="1"/>
</dbReference>
<feature type="domain" description="Neurotransmitter-gated ion-channel ligand-binding" evidence="7">
    <location>
        <begin position="25"/>
        <end position="228"/>
    </location>
</feature>
<keyword evidence="5" id="KW-0407">Ion channel</keyword>
<sequence>MSCFSNRFKLLLTASLCVLLEATHSSLMNKLFSNYDKKIRPYADNKTAVHVQMTIVLGILIEMKENEQVASYVISHTQRWLDPNLSWRPEDFSNIKELIVPHTMLWLPKLFVYNSMSTKEMLSDDKYDVRIQHNGQIKINIPQYVKCICRLSIEQFPFDTQFCAVALASPLLTIQEMDVESHPPPKDSYFAGNAEWKLINVTVRHLNFLEEGEYRSEVHYIFHLRRRPVFYITVIVVPIFLISTLSILGIFTPGSNEGPRSEKVSLAGAMPKSNSIPLLGYYILSVIILCAVAACGKARIPSNFTYRLMFIRPSLFAAVKCFSNSAIHIGMKNGVIKHKSLMSRDSQMYTKPSLDDDDFLSFQQKDKDSPKKGASLPATILNGRPAMATVKPNTQRCSVDSDSPSPKPKDFNIHLTKSYHF</sequence>
<accession>A0A915EH17</accession>
<name>A0A915EH17_9BILA</name>
<feature type="transmembrane region" description="Helical" evidence="5">
    <location>
        <begin position="229"/>
        <end position="251"/>
    </location>
</feature>
<evidence type="ECO:0000259" key="7">
    <source>
        <dbReference type="Pfam" id="PF02931"/>
    </source>
</evidence>
<dbReference type="FunFam" id="2.70.170.10:FF:000027">
    <property type="entry name" value="Ligand-Gated ion Channel"/>
    <property type="match status" value="1"/>
</dbReference>
<feature type="chain" id="PRO_5038157568" evidence="5">
    <location>
        <begin position="23"/>
        <end position="421"/>
    </location>
</feature>
<dbReference type="AlphaFoldDB" id="A0A915EH17"/>
<evidence type="ECO:0000256" key="1">
    <source>
        <dbReference type="ARBA" id="ARBA00004141"/>
    </source>
</evidence>
<keyword evidence="3 5" id="KW-1133">Transmembrane helix</keyword>
<comment type="caution">
    <text evidence="5">Lacks conserved residue(s) required for the propagation of feature annotation.</text>
</comment>
<evidence type="ECO:0000256" key="6">
    <source>
        <dbReference type="SAM" id="MobiDB-lite"/>
    </source>
</evidence>
<keyword evidence="2 5" id="KW-0812">Transmembrane</keyword>
<dbReference type="GO" id="GO:0005230">
    <property type="term" value="F:extracellular ligand-gated monoatomic ion channel activity"/>
    <property type="evidence" value="ECO:0007669"/>
    <property type="project" value="InterPro"/>
</dbReference>
<dbReference type="InterPro" id="IPR006201">
    <property type="entry name" value="Neur_channel"/>
</dbReference>
<organism evidence="8 9">
    <name type="scientific">Ditylenchus dipsaci</name>
    <dbReference type="NCBI Taxonomy" id="166011"/>
    <lineage>
        <taxon>Eukaryota</taxon>
        <taxon>Metazoa</taxon>
        <taxon>Ecdysozoa</taxon>
        <taxon>Nematoda</taxon>
        <taxon>Chromadorea</taxon>
        <taxon>Rhabditida</taxon>
        <taxon>Tylenchina</taxon>
        <taxon>Tylenchomorpha</taxon>
        <taxon>Sphaerularioidea</taxon>
        <taxon>Anguinidae</taxon>
        <taxon>Anguininae</taxon>
        <taxon>Ditylenchus</taxon>
    </lineage>
</organism>
<dbReference type="PANTHER" id="PTHR18945">
    <property type="entry name" value="NEUROTRANSMITTER GATED ION CHANNEL"/>
    <property type="match status" value="1"/>
</dbReference>
<evidence type="ECO:0000256" key="4">
    <source>
        <dbReference type="ARBA" id="ARBA00023136"/>
    </source>
</evidence>
<dbReference type="CDD" id="cd18989">
    <property type="entry name" value="LGIC_ECD_cation"/>
    <property type="match status" value="1"/>
</dbReference>
<dbReference type="WBParaSite" id="jg660">
    <property type="protein sequence ID" value="jg660"/>
    <property type="gene ID" value="jg660"/>
</dbReference>
<feature type="transmembrane region" description="Helical" evidence="5">
    <location>
        <begin position="279"/>
        <end position="300"/>
    </location>
</feature>
<dbReference type="InterPro" id="IPR036719">
    <property type="entry name" value="Neuro-gated_channel_TM_sf"/>
</dbReference>
<feature type="region of interest" description="Disordered" evidence="6">
    <location>
        <begin position="385"/>
        <end position="410"/>
    </location>
</feature>
<protein>
    <submittedName>
        <fullName evidence="9">Neurotransmitter-gated ion-channel ligand-binding domain-containing protein</fullName>
    </submittedName>
</protein>
<evidence type="ECO:0000256" key="3">
    <source>
        <dbReference type="ARBA" id="ARBA00022989"/>
    </source>
</evidence>
<keyword evidence="5" id="KW-0732">Signal</keyword>
<dbReference type="InterPro" id="IPR006202">
    <property type="entry name" value="Neur_chan_lig-bd"/>
</dbReference>
<keyword evidence="4 5" id="KW-0472">Membrane</keyword>
<keyword evidence="5" id="KW-0813">Transport</keyword>
<evidence type="ECO:0000313" key="8">
    <source>
        <dbReference type="Proteomes" id="UP000887574"/>
    </source>
</evidence>
<dbReference type="GO" id="GO:0016020">
    <property type="term" value="C:membrane"/>
    <property type="evidence" value="ECO:0007669"/>
    <property type="project" value="UniProtKB-SubCell"/>
</dbReference>
<dbReference type="PRINTS" id="PR00252">
    <property type="entry name" value="NRIONCHANNEL"/>
</dbReference>
<dbReference type="SUPFAM" id="SSF90112">
    <property type="entry name" value="Neurotransmitter-gated ion-channel transmembrane pore"/>
    <property type="match status" value="1"/>
</dbReference>
<evidence type="ECO:0000313" key="9">
    <source>
        <dbReference type="WBParaSite" id="jg660"/>
    </source>
</evidence>
<dbReference type="SUPFAM" id="SSF63712">
    <property type="entry name" value="Nicotinic receptor ligand binding domain-like"/>
    <property type="match status" value="1"/>
</dbReference>
<comment type="similarity">
    <text evidence="5">Belongs to the ligand-gated ion channel (TC 1.A.9) family.</text>
</comment>
<dbReference type="PROSITE" id="PS00236">
    <property type="entry name" value="NEUROTR_ION_CHANNEL"/>
    <property type="match status" value="1"/>
</dbReference>
<proteinExistence type="inferred from homology"/>
<keyword evidence="8" id="KW-1185">Reference proteome</keyword>
<dbReference type="Proteomes" id="UP000887574">
    <property type="component" value="Unplaced"/>
</dbReference>
<comment type="subcellular location">
    <subcellularLocation>
        <location evidence="1">Membrane</location>
        <topology evidence="1">Multi-pass membrane protein</topology>
    </subcellularLocation>
</comment>
<dbReference type="Pfam" id="PF02931">
    <property type="entry name" value="Neur_chan_LBD"/>
    <property type="match status" value="1"/>
</dbReference>
<feature type="signal peptide" evidence="5">
    <location>
        <begin position="1"/>
        <end position="22"/>
    </location>
</feature>
<dbReference type="GO" id="GO:0004888">
    <property type="term" value="F:transmembrane signaling receptor activity"/>
    <property type="evidence" value="ECO:0007669"/>
    <property type="project" value="InterPro"/>
</dbReference>
<dbReference type="InterPro" id="IPR036734">
    <property type="entry name" value="Neur_chan_lig-bd_sf"/>
</dbReference>
<evidence type="ECO:0000256" key="5">
    <source>
        <dbReference type="RuleBase" id="RU000687"/>
    </source>
</evidence>